<dbReference type="InterPro" id="IPR036779">
    <property type="entry name" value="LysM_dom_sf"/>
</dbReference>
<dbReference type="EMBL" id="VSSQ01051081">
    <property type="protein sequence ID" value="MPN05168.1"/>
    <property type="molecule type" value="Genomic_DNA"/>
</dbReference>
<dbReference type="SMART" id="SM00257">
    <property type="entry name" value="LysM"/>
    <property type="match status" value="1"/>
</dbReference>
<feature type="domain" description="LysM" evidence="1">
    <location>
        <begin position="19"/>
        <end position="65"/>
    </location>
</feature>
<dbReference type="PROSITE" id="PS51782">
    <property type="entry name" value="LYSM"/>
    <property type="match status" value="1"/>
</dbReference>
<sequence length="67" mass="7934">MSKDKKNESEIEIKEDEYIIHEVVQGDTFRILALKYYGKARRGDEIKKFNNIKSDFLFVGQKIKIPK</sequence>
<comment type="caution">
    <text evidence="2">The sequence shown here is derived from an EMBL/GenBank/DDBJ whole genome shotgun (WGS) entry which is preliminary data.</text>
</comment>
<dbReference type="InterPro" id="IPR018392">
    <property type="entry name" value="LysM"/>
</dbReference>
<evidence type="ECO:0000313" key="2">
    <source>
        <dbReference type="EMBL" id="MPN05168.1"/>
    </source>
</evidence>
<accession>A0A645ET15</accession>
<evidence type="ECO:0000259" key="1">
    <source>
        <dbReference type="PROSITE" id="PS51782"/>
    </source>
</evidence>
<reference evidence="2" key="1">
    <citation type="submission" date="2019-08" db="EMBL/GenBank/DDBJ databases">
        <authorList>
            <person name="Kucharzyk K."/>
            <person name="Murdoch R.W."/>
            <person name="Higgins S."/>
            <person name="Loffler F."/>
        </authorList>
    </citation>
    <scope>NUCLEOTIDE SEQUENCE</scope>
</reference>
<dbReference type="Pfam" id="PF01476">
    <property type="entry name" value="LysM"/>
    <property type="match status" value="1"/>
</dbReference>
<dbReference type="AlphaFoldDB" id="A0A645ET15"/>
<name>A0A645ET15_9ZZZZ</name>
<proteinExistence type="predicted"/>
<gene>
    <name evidence="2" type="ORF">SDC9_152418</name>
</gene>
<dbReference type="SUPFAM" id="SSF54106">
    <property type="entry name" value="LysM domain"/>
    <property type="match status" value="1"/>
</dbReference>
<organism evidence="2">
    <name type="scientific">bioreactor metagenome</name>
    <dbReference type="NCBI Taxonomy" id="1076179"/>
    <lineage>
        <taxon>unclassified sequences</taxon>
        <taxon>metagenomes</taxon>
        <taxon>ecological metagenomes</taxon>
    </lineage>
</organism>
<dbReference type="Gene3D" id="3.10.350.10">
    <property type="entry name" value="LysM domain"/>
    <property type="match status" value="1"/>
</dbReference>
<protein>
    <recommendedName>
        <fullName evidence="1">LysM domain-containing protein</fullName>
    </recommendedName>
</protein>